<dbReference type="EMBL" id="LELG01000150">
    <property type="protein sequence ID" value="KMQ80145.1"/>
    <property type="molecule type" value="Genomic_DNA"/>
</dbReference>
<name>A0ABR5HL70_9BURK</name>
<reference evidence="1 2" key="1">
    <citation type="submission" date="2015-06" db="EMBL/GenBank/DDBJ databases">
        <title>Comparative genomics of Burkholderia leaf nodule symbionts.</title>
        <authorList>
            <person name="Carlier A."/>
            <person name="Eberl L."/>
            <person name="Pinto-Carbo M."/>
        </authorList>
    </citation>
    <scope>NUCLEOTIDE SEQUENCE [LARGE SCALE GENOMIC DNA]</scope>
    <source>
        <strain evidence="1 2">UZHbot3</strain>
    </source>
</reference>
<evidence type="ECO:0008006" key="3">
    <source>
        <dbReference type="Google" id="ProtNLM"/>
    </source>
</evidence>
<dbReference type="Proteomes" id="UP000242951">
    <property type="component" value="Unassembled WGS sequence"/>
</dbReference>
<evidence type="ECO:0000313" key="2">
    <source>
        <dbReference type="Proteomes" id="UP000242951"/>
    </source>
</evidence>
<proteinExistence type="predicted"/>
<accession>A0ABR5HL70</accession>
<comment type="caution">
    <text evidence="1">The sequence shown here is derived from an EMBL/GenBank/DDBJ whole genome shotgun (WGS) entry which is preliminary data.</text>
</comment>
<sequence length="177" mass="19421">MYRSAWRAKYMTLIVVKLPGPGRHRSRVEINQILYSTHSPFMVPTQALESVRTVNIVEDSGTTVTNDPSGDARTLFPLQAALGYDLAKSLFVGPNNLVVEGVTDLWILSAVSAYLTELDRTALNDALTIRPAGGAQKVSYMVALLTSESLNVLVLPDSERDAKATKTELLKAKFIRE</sequence>
<keyword evidence="2" id="KW-1185">Reference proteome</keyword>
<organism evidence="1 2">
    <name type="scientific">Candidatus Burkholderia pumila</name>
    <dbReference type="NCBI Taxonomy" id="1090375"/>
    <lineage>
        <taxon>Bacteria</taxon>
        <taxon>Pseudomonadati</taxon>
        <taxon>Pseudomonadota</taxon>
        <taxon>Betaproteobacteria</taxon>
        <taxon>Burkholderiales</taxon>
        <taxon>Burkholderiaceae</taxon>
        <taxon>Burkholderia</taxon>
    </lineage>
</organism>
<protein>
    <recommendedName>
        <fullName evidence="3">DUF4435 domain-containing protein</fullName>
    </recommendedName>
</protein>
<gene>
    <name evidence="1" type="ORF">BPMI_01525</name>
</gene>
<evidence type="ECO:0000313" key="1">
    <source>
        <dbReference type="EMBL" id="KMQ80145.1"/>
    </source>
</evidence>